<reference evidence="2 3" key="1">
    <citation type="journal article" date="2024" name="IMA Fungus">
        <title>Apiospora arundinis, a panoply of carbohydrate-active enzymes and secondary metabolites.</title>
        <authorList>
            <person name="Sorensen T."/>
            <person name="Petersen C."/>
            <person name="Muurmann A.T."/>
            <person name="Christiansen J.V."/>
            <person name="Brundto M.L."/>
            <person name="Overgaard C.K."/>
            <person name="Boysen A.T."/>
            <person name="Wollenberg R.D."/>
            <person name="Larsen T.O."/>
            <person name="Sorensen J.L."/>
            <person name="Nielsen K.L."/>
            <person name="Sondergaard T.E."/>
        </authorList>
    </citation>
    <scope>NUCLEOTIDE SEQUENCE [LARGE SCALE GENOMIC DNA]</scope>
    <source>
        <strain evidence="2 3">AAU 773</strain>
    </source>
</reference>
<dbReference type="EMBL" id="JAPCWZ010000007">
    <property type="protein sequence ID" value="KAK8855423.1"/>
    <property type="molecule type" value="Genomic_DNA"/>
</dbReference>
<dbReference type="Proteomes" id="UP001390339">
    <property type="component" value="Unassembled WGS sequence"/>
</dbReference>
<gene>
    <name evidence="2" type="ORF">PGQ11_011335</name>
</gene>
<feature type="signal peptide" evidence="1">
    <location>
        <begin position="1"/>
        <end position="16"/>
    </location>
</feature>
<evidence type="ECO:0000313" key="3">
    <source>
        <dbReference type="Proteomes" id="UP001390339"/>
    </source>
</evidence>
<protein>
    <submittedName>
        <fullName evidence="2">Spherulation-specific family 4</fullName>
    </submittedName>
</protein>
<keyword evidence="1" id="KW-0732">Signal</keyword>
<comment type="caution">
    <text evidence="2">The sequence shown here is derived from an EMBL/GenBank/DDBJ whole genome shotgun (WGS) entry which is preliminary data.</text>
</comment>
<keyword evidence="3" id="KW-1185">Reference proteome</keyword>
<evidence type="ECO:0000313" key="2">
    <source>
        <dbReference type="EMBL" id="KAK8855423.1"/>
    </source>
</evidence>
<proteinExistence type="predicted"/>
<dbReference type="InterPro" id="IPR021986">
    <property type="entry name" value="Spherulin4"/>
</dbReference>
<accession>A0ABR2HZX3</accession>
<organism evidence="2 3">
    <name type="scientific">Apiospora arundinis</name>
    <dbReference type="NCBI Taxonomy" id="335852"/>
    <lineage>
        <taxon>Eukaryota</taxon>
        <taxon>Fungi</taxon>
        <taxon>Dikarya</taxon>
        <taxon>Ascomycota</taxon>
        <taxon>Pezizomycotina</taxon>
        <taxon>Sordariomycetes</taxon>
        <taxon>Xylariomycetidae</taxon>
        <taxon>Amphisphaeriales</taxon>
        <taxon>Apiosporaceae</taxon>
        <taxon>Apiospora</taxon>
    </lineage>
</organism>
<dbReference type="PANTHER" id="PTHR35040">
    <property type="match status" value="1"/>
</dbReference>
<sequence>MKFLLPIAAMAATALARTEIMVPLHAAPGNDKMSPQWQAVVDAAVAHPDMHFYVVVNPNSGPQNTSFDTGNCSPKGVDYIPHGCNKDWSTNVGRLNNVPNIQTLGYVYARYGHEEQRNRTAVEVDIQEWADWNSERDWFGNAANISIHGIWFDETGVQKGNASEFQELTDFARRVFNAKPNRGLFDIVMNPGSNPDQNYEQTLFNMADAVVTRETCWTSTPDAVECNGTYYPYNWTDLRCGNGTPYDPALNSKAVVVVHEFHDPPTANTATLLEQIRGTVRQGLHSAFFTSGSYANTTIEPASLGNVAEFFSLANNETTVPMPNACPRPNGSSLTH</sequence>
<evidence type="ECO:0000256" key="1">
    <source>
        <dbReference type="SAM" id="SignalP"/>
    </source>
</evidence>
<feature type="chain" id="PRO_5045636583" evidence="1">
    <location>
        <begin position="17"/>
        <end position="336"/>
    </location>
</feature>
<dbReference type="Pfam" id="PF12138">
    <property type="entry name" value="Spherulin4"/>
    <property type="match status" value="1"/>
</dbReference>
<dbReference type="PANTHER" id="PTHR35040:SF9">
    <property type="entry name" value="4-LIKE CELL SURFACE PROTEIN, PUTATIVE (AFU_ORTHOLOGUE AFUA_4G14080)-RELATED"/>
    <property type="match status" value="1"/>
</dbReference>
<name>A0ABR2HZX3_9PEZI</name>